<reference evidence="1 2" key="1">
    <citation type="journal article" date="2021" name="BMC Biol.">
        <title>Horizontally acquired antibacterial genes associated with adaptive radiation of ladybird beetles.</title>
        <authorList>
            <person name="Li H.S."/>
            <person name="Tang X.F."/>
            <person name="Huang Y.H."/>
            <person name="Xu Z.Y."/>
            <person name="Chen M.L."/>
            <person name="Du X.Y."/>
            <person name="Qiu B.Y."/>
            <person name="Chen P.T."/>
            <person name="Zhang W."/>
            <person name="Slipinski A."/>
            <person name="Escalona H.E."/>
            <person name="Waterhouse R.M."/>
            <person name="Zwick A."/>
            <person name="Pang H."/>
        </authorList>
    </citation>
    <scope>NUCLEOTIDE SEQUENCE [LARGE SCALE GENOMIC DNA]</scope>
    <source>
        <strain evidence="1">SYSU2018</strain>
    </source>
</reference>
<accession>A0ABD2PBV0</accession>
<protein>
    <submittedName>
        <fullName evidence="1">Uncharacterized protein</fullName>
    </submittedName>
</protein>
<dbReference type="PANTHER" id="PTHR13333:SF5">
    <property type="entry name" value="M-AAA PROTEASE-INTERACTING PROTEIN 1, MITOCHONDRIAL"/>
    <property type="match status" value="1"/>
</dbReference>
<organism evidence="1 2">
    <name type="scientific">Cryptolaemus montrouzieri</name>
    <dbReference type="NCBI Taxonomy" id="559131"/>
    <lineage>
        <taxon>Eukaryota</taxon>
        <taxon>Metazoa</taxon>
        <taxon>Ecdysozoa</taxon>
        <taxon>Arthropoda</taxon>
        <taxon>Hexapoda</taxon>
        <taxon>Insecta</taxon>
        <taxon>Pterygota</taxon>
        <taxon>Neoptera</taxon>
        <taxon>Endopterygota</taxon>
        <taxon>Coleoptera</taxon>
        <taxon>Polyphaga</taxon>
        <taxon>Cucujiformia</taxon>
        <taxon>Coccinelloidea</taxon>
        <taxon>Coccinellidae</taxon>
        <taxon>Scymninae</taxon>
        <taxon>Scymnini</taxon>
        <taxon>Cryptolaemus</taxon>
    </lineage>
</organism>
<evidence type="ECO:0000313" key="1">
    <source>
        <dbReference type="EMBL" id="KAL3288294.1"/>
    </source>
</evidence>
<dbReference type="AlphaFoldDB" id="A0ABD2PBV0"/>
<sequence length="244" mass="28405">MEQLNFSTTKHLLPKVNGMCYKNPPTNYTRNINLCIPWKKSTKPASAILTNTSSRKLHLNHRRTQIPKTPDLIYFPHVMRWLKTKLRFKYLKRTWDPTFSEGAFIYGSTHAVCRITEIINNNRMEELEGLLTAKAKIKLVEDISTKLTRTQREIIRISPRDIKILVPMSVNLKNDGLEKHCKISMRVLALKWHPQRTGFHRLVLVALQSEFMKDYLNGIDQDWNISGFDVMECTVLTEVPSNNL</sequence>
<comment type="caution">
    <text evidence="1">The sequence shown here is derived from an EMBL/GenBank/DDBJ whole genome shotgun (WGS) entry which is preliminary data.</text>
</comment>
<evidence type="ECO:0000313" key="2">
    <source>
        <dbReference type="Proteomes" id="UP001516400"/>
    </source>
</evidence>
<gene>
    <name evidence="1" type="ORF">HHI36_002742</name>
</gene>
<name>A0ABD2PBV0_9CUCU</name>
<keyword evidence="2" id="KW-1185">Reference proteome</keyword>
<dbReference type="Proteomes" id="UP001516400">
    <property type="component" value="Unassembled WGS sequence"/>
</dbReference>
<dbReference type="EMBL" id="JABFTP020000185">
    <property type="protein sequence ID" value="KAL3288294.1"/>
    <property type="molecule type" value="Genomic_DNA"/>
</dbReference>
<dbReference type="PANTHER" id="PTHR13333">
    <property type="entry name" value="M-AAA PROTEASE-INTERACTING PROTEIN 1, MITOCHONDRIAL"/>
    <property type="match status" value="1"/>
</dbReference>
<proteinExistence type="predicted"/>